<evidence type="ECO:0000313" key="4">
    <source>
        <dbReference type="Proteomes" id="UP000245410"/>
    </source>
</evidence>
<reference evidence="3 4" key="1">
    <citation type="submission" date="2018-05" db="EMBL/GenBank/DDBJ databases">
        <title>Micromonospora atacamensis sp. nov., a novel actinobacteria isolated from high altitude Atacama Desert soil.</title>
        <authorList>
            <person name="Carro L."/>
            <person name="Golinska P."/>
            <person name="Klenk H.-P."/>
            <person name="Goodfellow M."/>
        </authorList>
    </citation>
    <scope>NUCLEOTIDE SEQUENCE [LARGE SCALE GENOMIC DNA]</scope>
    <source>
        <strain evidence="3 4">5R2A7</strain>
    </source>
</reference>
<dbReference type="EMBL" id="QGKR01000169">
    <property type="protein sequence ID" value="PWR09929.1"/>
    <property type="molecule type" value="Genomic_DNA"/>
</dbReference>
<dbReference type="Proteomes" id="UP000245410">
    <property type="component" value="Unassembled WGS sequence"/>
</dbReference>
<accession>A0A317D5A7</accession>
<organism evidence="3 4">
    <name type="scientific">Micromonospora acroterricola</name>
    <dbReference type="NCBI Taxonomy" id="2202421"/>
    <lineage>
        <taxon>Bacteria</taxon>
        <taxon>Bacillati</taxon>
        <taxon>Actinomycetota</taxon>
        <taxon>Actinomycetes</taxon>
        <taxon>Micromonosporales</taxon>
        <taxon>Micromonosporaceae</taxon>
        <taxon>Micromonospora</taxon>
    </lineage>
</organism>
<evidence type="ECO:0000313" key="3">
    <source>
        <dbReference type="EMBL" id="PWR09929.1"/>
    </source>
</evidence>
<dbReference type="SUPFAM" id="SSF88697">
    <property type="entry name" value="PUA domain-like"/>
    <property type="match status" value="1"/>
</dbReference>
<dbReference type="Pfam" id="PF01878">
    <property type="entry name" value="EVE"/>
    <property type="match status" value="1"/>
</dbReference>
<keyword evidence="4" id="KW-1185">Reference proteome</keyword>
<dbReference type="InterPro" id="IPR002740">
    <property type="entry name" value="EVE_domain"/>
</dbReference>
<sequence>MPRILEEASLREHASGRAMISALVVRKQTNRPQPSSGFYRLARRTPFMRKGDNQEIWQTELRQLRAENALPQSLPGERSVTLDGLGAWMVKCNPDKWDLTTFLASGEEVITNWSVMPNYRARMMADGQRVLFWVTGRDGTHPEPGLWGVGTVLGPVWQENLIGEDPGYWIDEGQRQRTRHFAPVDIHLFERPIPRQALKDDPRLAGMEVFRQPQMGNPLFVSNDELSVLDALVPPQPQKITVSSSGAGFGNPVTNGLVEAAAMGTVRAHYEALGWQVQDDSKYCYGWDITCRSPSGTVDRVEVKGVSGSAPKILLTRNEFRSAREDQGWRLAVVTKALVAPELQFFDAEAAVLAAEPMVFEVNLRQSPPA</sequence>
<feature type="domain" description="EVE" evidence="1">
    <location>
        <begin position="88"/>
        <end position="216"/>
    </location>
</feature>
<proteinExistence type="predicted"/>
<dbReference type="InterPro" id="IPR015947">
    <property type="entry name" value="PUA-like_sf"/>
</dbReference>
<comment type="caution">
    <text evidence="3">The sequence shown here is derived from an EMBL/GenBank/DDBJ whole genome shotgun (WGS) entry which is preliminary data.</text>
</comment>
<dbReference type="Gene3D" id="3.10.590.10">
    <property type="entry name" value="ph1033 like domains"/>
    <property type="match status" value="1"/>
</dbReference>
<evidence type="ECO:0008006" key="5">
    <source>
        <dbReference type="Google" id="ProtNLM"/>
    </source>
</evidence>
<feature type="domain" description="Protein NO VEIN C-terminal" evidence="2">
    <location>
        <begin position="258"/>
        <end position="342"/>
    </location>
</feature>
<protein>
    <recommendedName>
        <fullName evidence="5">Protein NO VEIN C-terminal domain-containing protein</fullName>
    </recommendedName>
</protein>
<evidence type="ECO:0000259" key="1">
    <source>
        <dbReference type="Pfam" id="PF01878"/>
    </source>
</evidence>
<gene>
    <name evidence="3" type="ORF">DKT68_10630</name>
</gene>
<dbReference type="InterPro" id="IPR024975">
    <property type="entry name" value="NOV_C"/>
</dbReference>
<dbReference type="AlphaFoldDB" id="A0A317D5A7"/>
<evidence type="ECO:0000259" key="2">
    <source>
        <dbReference type="Pfam" id="PF13020"/>
    </source>
</evidence>
<dbReference type="Pfam" id="PF13020">
    <property type="entry name" value="NOV_C"/>
    <property type="match status" value="1"/>
</dbReference>
<name>A0A317D5A7_9ACTN</name>